<gene>
    <name evidence="1" type="ORF">EVAR_87285_1</name>
</gene>
<comment type="caution">
    <text evidence="1">The sequence shown here is derived from an EMBL/GenBank/DDBJ whole genome shotgun (WGS) entry which is preliminary data.</text>
</comment>
<organism evidence="1 2">
    <name type="scientific">Eumeta variegata</name>
    <name type="common">Bagworm moth</name>
    <name type="synonym">Eumeta japonica</name>
    <dbReference type="NCBI Taxonomy" id="151549"/>
    <lineage>
        <taxon>Eukaryota</taxon>
        <taxon>Metazoa</taxon>
        <taxon>Ecdysozoa</taxon>
        <taxon>Arthropoda</taxon>
        <taxon>Hexapoda</taxon>
        <taxon>Insecta</taxon>
        <taxon>Pterygota</taxon>
        <taxon>Neoptera</taxon>
        <taxon>Endopterygota</taxon>
        <taxon>Lepidoptera</taxon>
        <taxon>Glossata</taxon>
        <taxon>Ditrysia</taxon>
        <taxon>Tineoidea</taxon>
        <taxon>Psychidae</taxon>
        <taxon>Oiketicinae</taxon>
        <taxon>Eumeta</taxon>
    </lineage>
</organism>
<proteinExistence type="predicted"/>
<name>A0A4C1VUN5_EUMVA</name>
<protein>
    <submittedName>
        <fullName evidence="1">Uncharacterized protein</fullName>
    </submittedName>
</protein>
<dbReference type="EMBL" id="BGZK01000426">
    <property type="protein sequence ID" value="GBP42906.1"/>
    <property type="molecule type" value="Genomic_DNA"/>
</dbReference>
<accession>A0A4C1VUN5</accession>
<keyword evidence="2" id="KW-1185">Reference proteome</keyword>
<dbReference type="Proteomes" id="UP000299102">
    <property type="component" value="Unassembled WGS sequence"/>
</dbReference>
<evidence type="ECO:0000313" key="1">
    <source>
        <dbReference type="EMBL" id="GBP42906.1"/>
    </source>
</evidence>
<reference evidence="1 2" key="1">
    <citation type="journal article" date="2019" name="Commun. Biol.">
        <title>The bagworm genome reveals a unique fibroin gene that provides high tensile strength.</title>
        <authorList>
            <person name="Kono N."/>
            <person name="Nakamura H."/>
            <person name="Ohtoshi R."/>
            <person name="Tomita M."/>
            <person name="Numata K."/>
            <person name="Arakawa K."/>
        </authorList>
    </citation>
    <scope>NUCLEOTIDE SEQUENCE [LARGE SCALE GENOMIC DNA]</scope>
</reference>
<dbReference type="AlphaFoldDB" id="A0A4C1VUN5"/>
<evidence type="ECO:0000313" key="2">
    <source>
        <dbReference type="Proteomes" id="UP000299102"/>
    </source>
</evidence>
<dbReference type="OrthoDB" id="10262769at2759"/>
<sequence length="219" mass="25406">MKVLSEKKKAWIDLLSAKANHRVRRKDILKDTLKDAQSTYKDTKMRAKECVERRKNEIKERYDRCRNSEVRDWCGLKEDVVTGVERGRLRWFGHLEGMYGNRMTKQIYRANVCEGKIGKSRPRKSYADQIGGILKKGQILSILNRRTCMKRLMDFSEASEIYEDRTTWKSIFSAYPSGKQEPQLYETDGGNQSKNLTVHLLVVKIEQSTVPFGGIAVDH</sequence>